<evidence type="ECO:0000313" key="2">
    <source>
        <dbReference type="Proteomes" id="UP001266305"/>
    </source>
</evidence>
<evidence type="ECO:0008006" key="3">
    <source>
        <dbReference type="Google" id="ProtNLM"/>
    </source>
</evidence>
<proteinExistence type="predicted"/>
<dbReference type="InterPro" id="IPR011993">
    <property type="entry name" value="PH-like_dom_sf"/>
</dbReference>
<dbReference type="Proteomes" id="UP001266305">
    <property type="component" value="Unassembled WGS sequence"/>
</dbReference>
<keyword evidence="2" id="KW-1185">Reference proteome</keyword>
<accession>A0ABQ9VH10</accession>
<evidence type="ECO:0000313" key="1">
    <source>
        <dbReference type="EMBL" id="KAK2108475.1"/>
    </source>
</evidence>
<dbReference type="EMBL" id="JASSZA010000006">
    <property type="protein sequence ID" value="KAK2108475.1"/>
    <property type="molecule type" value="Genomic_DNA"/>
</dbReference>
<comment type="caution">
    <text evidence="1">The sequence shown here is derived from an EMBL/GenBank/DDBJ whole genome shotgun (WGS) entry which is preliminary data.</text>
</comment>
<gene>
    <name evidence="1" type="ORF">P7K49_013640</name>
</gene>
<dbReference type="SUPFAM" id="SSF50729">
    <property type="entry name" value="PH domain-like"/>
    <property type="match status" value="1"/>
</dbReference>
<dbReference type="Gene3D" id="2.30.29.30">
    <property type="entry name" value="Pleckstrin-homology domain (PH domain)/Phosphotyrosine-binding domain (PTB)"/>
    <property type="match status" value="1"/>
</dbReference>
<reference evidence="1 2" key="1">
    <citation type="submission" date="2023-05" db="EMBL/GenBank/DDBJ databases">
        <title>B98-5 Cell Line De Novo Hybrid Assembly: An Optical Mapping Approach.</title>
        <authorList>
            <person name="Kananen K."/>
            <person name="Auerbach J.A."/>
            <person name="Kautto E."/>
            <person name="Blachly J.S."/>
        </authorList>
    </citation>
    <scope>NUCLEOTIDE SEQUENCE [LARGE SCALE GENOMIC DNA]</scope>
    <source>
        <strain evidence="1">B95-8</strain>
        <tissue evidence="1">Cell line</tissue>
    </source>
</reference>
<organism evidence="1 2">
    <name type="scientific">Saguinus oedipus</name>
    <name type="common">Cotton-top tamarin</name>
    <name type="synonym">Oedipomidas oedipus</name>
    <dbReference type="NCBI Taxonomy" id="9490"/>
    <lineage>
        <taxon>Eukaryota</taxon>
        <taxon>Metazoa</taxon>
        <taxon>Chordata</taxon>
        <taxon>Craniata</taxon>
        <taxon>Vertebrata</taxon>
        <taxon>Euteleostomi</taxon>
        <taxon>Mammalia</taxon>
        <taxon>Eutheria</taxon>
        <taxon>Euarchontoglires</taxon>
        <taxon>Primates</taxon>
        <taxon>Haplorrhini</taxon>
        <taxon>Platyrrhini</taxon>
        <taxon>Cebidae</taxon>
        <taxon>Callitrichinae</taxon>
        <taxon>Saguinus</taxon>
    </lineage>
</organism>
<protein>
    <recommendedName>
        <fullName evidence="3">PH domain-containing protein</fullName>
    </recommendedName>
</protein>
<sequence length="215" mass="23928">MVETGLTIPDGQLLCLEPCLSAPSLCHMRVLHIAELGRHSSDTGLLFCTDTGLLFGPPAHERPETPRIPLLSPWYHWQLCQSPSLEQSHSRAFPDLGLTTDQDLLLMQEGMLMRKVRSKSWKKLRYFRLQNDGMTVWHARQTGGSAKPSCDPPVITIGAAYGKGLSIISDEDTEELSHFGLCPTASLRLEAMSCHFQHRLFAVLPLKTSVIHVDS</sequence>
<name>A0ABQ9VH10_SAGOE</name>